<evidence type="ECO:0000313" key="2">
    <source>
        <dbReference type="Proteomes" id="UP000634136"/>
    </source>
</evidence>
<dbReference type="Proteomes" id="UP000634136">
    <property type="component" value="Unassembled WGS sequence"/>
</dbReference>
<gene>
    <name evidence="1" type="ORF">G2W53_039558</name>
</gene>
<accession>A0A834W2W9</accession>
<comment type="caution">
    <text evidence="1">The sequence shown here is derived from an EMBL/GenBank/DDBJ whole genome shotgun (WGS) entry which is preliminary data.</text>
</comment>
<protein>
    <submittedName>
        <fullName evidence="1">Uncharacterized protein</fullName>
    </submittedName>
</protein>
<sequence length="40" mass="4557">MAFSSSIGNSPIQRRDIQCNASDKGNRFVNHHDLHFLTLE</sequence>
<keyword evidence="2" id="KW-1185">Reference proteome</keyword>
<name>A0A834W2W9_9FABA</name>
<dbReference type="EMBL" id="JAAIUW010000012">
    <property type="protein sequence ID" value="KAF7807397.1"/>
    <property type="molecule type" value="Genomic_DNA"/>
</dbReference>
<reference evidence="1" key="1">
    <citation type="submission" date="2020-09" db="EMBL/GenBank/DDBJ databases">
        <title>Genome-Enabled Discovery of Anthraquinone Biosynthesis in Senna tora.</title>
        <authorList>
            <person name="Kang S.-H."/>
            <person name="Pandey R.P."/>
            <person name="Lee C.-M."/>
            <person name="Sim J.-S."/>
            <person name="Jeong J.-T."/>
            <person name="Choi B.-S."/>
            <person name="Jung M."/>
            <person name="Ginzburg D."/>
            <person name="Zhao K."/>
            <person name="Won S.Y."/>
            <person name="Oh T.-J."/>
            <person name="Yu Y."/>
            <person name="Kim N.-H."/>
            <person name="Lee O.R."/>
            <person name="Lee T.-H."/>
            <person name="Bashyal P."/>
            <person name="Kim T.-S."/>
            <person name="Lee W.-H."/>
            <person name="Kawkins C."/>
            <person name="Kim C.-K."/>
            <person name="Kim J.S."/>
            <person name="Ahn B.O."/>
            <person name="Rhee S.Y."/>
            <person name="Sohng J.K."/>
        </authorList>
    </citation>
    <scope>NUCLEOTIDE SEQUENCE</scope>
    <source>
        <tissue evidence="1">Leaf</tissue>
    </source>
</reference>
<proteinExistence type="predicted"/>
<evidence type="ECO:0000313" key="1">
    <source>
        <dbReference type="EMBL" id="KAF7807397.1"/>
    </source>
</evidence>
<organism evidence="1 2">
    <name type="scientific">Senna tora</name>
    <dbReference type="NCBI Taxonomy" id="362788"/>
    <lineage>
        <taxon>Eukaryota</taxon>
        <taxon>Viridiplantae</taxon>
        <taxon>Streptophyta</taxon>
        <taxon>Embryophyta</taxon>
        <taxon>Tracheophyta</taxon>
        <taxon>Spermatophyta</taxon>
        <taxon>Magnoliopsida</taxon>
        <taxon>eudicotyledons</taxon>
        <taxon>Gunneridae</taxon>
        <taxon>Pentapetalae</taxon>
        <taxon>rosids</taxon>
        <taxon>fabids</taxon>
        <taxon>Fabales</taxon>
        <taxon>Fabaceae</taxon>
        <taxon>Caesalpinioideae</taxon>
        <taxon>Cassia clade</taxon>
        <taxon>Senna</taxon>
    </lineage>
</organism>
<dbReference type="AlphaFoldDB" id="A0A834W2W9"/>